<reference evidence="1" key="1">
    <citation type="submission" date="2009-07" db="EMBL/GenBank/DDBJ databases">
        <authorList>
            <person name="Weinstock G."/>
            <person name="Sodergren E."/>
            <person name="Clifton S."/>
            <person name="Fulton L."/>
            <person name="Fulton B."/>
            <person name="Courtney L."/>
            <person name="Fronick C."/>
            <person name="Harrison M."/>
            <person name="Strong C."/>
            <person name="Farmer C."/>
            <person name="Delahaunty K."/>
            <person name="Markovic C."/>
            <person name="Hall O."/>
            <person name="Minx P."/>
            <person name="Tomlinson C."/>
            <person name="Mitreva M."/>
            <person name="Nelson J."/>
            <person name="Hou S."/>
            <person name="Wollam A."/>
            <person name="Pepin K.H."/>
            <person name="Johnson M."/>
            <person name="Bhonagiri V."/>
            <person name="Nash W.E."/>
            <person name="Warren W."/>
            <person name="Chinwalla A."/>
            <person name="Mardis E.R."/>
            <person name="Wilson R.K."/>
        </authorList>
    </citation>
    <scope>NUCLEOTIDE SEQUENCE [LARGE SCALE GENOMIC DNA]</scope>
    <source>
        <strain evidence="1">DSM 14469</strain>
    </source>
</reference>
<sequence>MNIIYFWCFVNSLSAGFFSLLHIIVIVKNEVQVVERRKRIWYNY</sequence>
<keyword evidence="2" id="KW-1185">Reference proteome</keyword>
<comment type="caution">
    <text evidence="1">The sequence shown here is derived from an EMBL/GenBank/DDBJ whole genome shotgun (WGS) entry which is preliminary data.</text>
</comment>
<name>C6LBB5_9FIRM</name>
<dbReference type="EMBL" id="ACCL02000003">
    <property type="protein sequence ID" value="EET62246.1"/>
    <property type="molecule type" value="Genomic_DNA"/>
</dbReference>
<evidence type="ECO:0000313" key="1">
    <source>
        <dbReference type="EMBL" id="EET62246.1"/>
    </source>
</evidence>
<accession>C6LBB5</accession>
<gene>
    <name evidence="1" type="ORF">BRYFOR_05910</name>
</gene>
<dbReference type="Proteomes" id="UP000005561">
    <property type="component" value="Unassembled WGS sequence"/>
</dbReference>
<organism evidence="1 2">
    <name type="scientific">Marvinbryantia formatexigens DSM 14469</name>
    <dbReference type="NCBI Taxonomy" id="478749"/>
    <lineage>
        <taxon>Bacteria</taxon>
        <taxon>Bacillati</taxon>
        <taxon>Bacillota</taxon>
        <taxon>Clostridia</taxon>
        <taxon>Lachnospirales</taxon>
        <taxon>Lachnospiraceae</taxon>
        <taxon>Marvinbryantia</taxon>
    </lineage>
</organism>
<protein>
    <submittedName>
        <fullName evidence="1">Uncharacterized protein</fullName>
    </submittedName>
</protein>
<proteinExistence type="predicted"/>
<dbReference type="AlphaFoldDB" id="C6LBB5"/>
<evidence type="ECO:0000313" key="2">
    <source>
        <dbReference type="Proteomes" id="UP000005561"/>
    </source>
</evidence>